<dbReference type="SUPFAM" id="SSF109604">
    <property type="entry name" value="HD-domain/PDEase-like"/>
    <property type="match status" value="1"/>
</dbReference>
<keyword evidence="1" id="KW-0472">Membrane</keyword>
<organism evidence="2">
    <name type="scientific">freshwater metagenome</name>
    <dbReference type="NCBI Taxonomy" id="449393"/>
    <lineage>
        <taxon>unclassified sequences</taxon>
        <taxon>metagenomes</taxon>
        <taxon>ecological metagenomes</taxon>
    </lineage>
</organism>
<feature type="transmembrane region" description="Helical" evidence="1">
    <location>
        <begin position="118"/>
        <end position="137"/>
    </location>
</feature>
<dbReference type="AlphaFoldDB" id="A0A6J6M4C0"/>
<feature type="transmembrane region" description="Helical" evidence="1">
    <location>
        <begin position="48"/>
        <end position="66"/>
    </location>
</feature>
<accession>A0A6J6M4C0</accession>
<dbReference type="EMBL" id="CAEZWM010000194">
    <property type="protein sequence ID" value="CAB4668109.1"/>
    <property type="molecule type" value="Genomic_DNA"/>
</dbReference>
<feature type="transmembrane region" description="Helical" evidence="1">
    <location>
        <begin position="210"/>
        <end position="228"/>
    </location>
</feature>
<reference evidence="2" key="1">
    <citation type="submission" date="2020-05" db="EMBL/GenBank/DDBJ databases">
        <authorList>
            <person name="Chiriac C."/>
            <person name="Salcher M."/>
            <person name="Ghai R."/>
            <person name="Kavagutti S V."/>
        </authorList>
    </citation>
    <scope>NUCLEOTIDE SEQUENCE</scope>
</reference>
<keyword evidence="1" id="KW-1133">Transmembrane helix</keyword>
<evidence type="ECO:0000313" key="2">
    <source>
        <dbReference type="EMBL" id="CAB4668109.1"/>
    </source>
</evidence>
<sequence>MSAVTAVHSVIQIGRPESMSRRTRIAIPLILGAVAMAVVELVDPQGPWLVLVFLGSAIAAGEMLNLRPSGRVALPLSYAFFLVVVRAGTPAEVIVTIVVALGLAFILSPEPTLWRRTYITAVRLAAILAALMTYRLVLDHGGLDDQRWLVLLALVFAGAAEILVSDGLIALSARKANFATHGRTADLAIITTGALMAISYNGIEGHAGMGLWGPVLFAIPLLAAWFAFEQVVAIRRTHDQTIAALSLVPELAGIVHAGHATRVAGLSQRLGSELGLGGDQLSALQSAALLHHLGHLCLDFGDPSGAPVHEADVATKGAEILRQTAELTPSAAILDGTDGTIASDILRVASAYDEISNGDESLRDSAIEALHRGLGYSYDVRVLAALERL</sequence>
<evidence type="ECO:0000256" key="1">
    <source>
        <dbReference type="SAM" id="Phobius"/>
    </source>
</evidence>
<name>A0A6J6M4C0_9ZZZZ</name>
<keyword evidence="1" id="KW-0812">Transmembrane</keyword>
<dbReference type="Gene3D" id="1.10.3210.10">
    <property type="entry name" value="Hypothetical protein af1432"/>
    <property type="match status" value="1"/>
</dbReference>
<protein>
    <submittedName>
        <fullName evidence="2">Unannotated protein</fullName>
    </submittedName>
</protein>
<feature type="transmembrane region" description="Helical" evidence="1">
    <location>
        <begin position="25"/>
        <end position="42"/>
    </location>
</feature>
<feature type="transmembrane region" description="Helical" evidence="1">
    <location>
        <begin position="78"/>
        <end position="106"/>
    </location>
</feature>
<feature type="transmembrane region" description="Helical" evidence="1">
    <location>
        <begin position="149"/>
        <end position="173"/>
    </location>
</feature>
<proteinExistence type="predicted"/>
<gene>
    <name evidence="2" type="ORF">UFOPK2242_01311</name>
</gene>